<proteinExistence type="predicted"/>
<protein>
    <submittedName>
        <fullName evidence="3">Uncharacterized protein</fullName>
    </submittedName>
</protein>
<feature type="region of interest" description="Disordered" evidence="1">
    <location>
        <begin position="1"/>
        <end position="73"/>
    </location>
</feature>
<dbReference type="EMBL" id="WJEC01000191">
    <property type="protein sequence ID" value="KAF7484890.1"/>
    <property type="molecule type" value="Genomic_DNA"/>
</dbReference>
<evidence type="ECO:0000313" key="3">
    <source>
        <dbReference type="EMBL" id="VTJ55901.1"/>
    </source>
</evidence>
<dbReference type="AlphaFoldDB" id="A0A5E4AGM6"/>
<organism evidence="3 4">
    <name type="scientific">Marmota monax</name>
    <name type="common">Woodchuck</name>
    <dbReference type="NCBI Taxonomy" id="9995"/>
    <lineage>
        <taxon>Eukaryota</taxon>
        <taxon>Metazoa</taxon>
        <taxon>Chordata</taxon>
        <taxon>Craniata</taxon>
        <taxon>Vertebrata</taxon>
        <taxon>Euteleostomi</taxon>
        <taxon>Mammalia</taxon>
        <taxon>Eutheria</taxon>
        <taxon>Euarchontoglires</taxon>
        <taxon>Glires</taxon>
        <taxon>Rodentia</taxon>
        <taxon>Sciuromorpha</taxon>
        <taxon>Sciuridae</taxon>
        <taxon>Xerinae</taxon>
        <taxon>Marmotini</taxon>
        <taxon>Marmota</taxon>
    </lineage>
</organism>
<sequence>MLFHAVPSSCLPVPGDARAPGEGAVDPPPASSTPGTQGAGAEREQYPWTSEPQSASQCGREQSSRTGGEIDTNMDSAALSVQVRAFHSPSLKEFAYHLLHVRHCP</sequence>
<evidence type="ECO:0000256" key="1">
    <source>
        <dbReference type="SAM" id="MobiDB-lite"/>
    </source>
</evidence>
<evidence type="ECO:0000313" key="4">
    <source>
        <dbReference type="Proteomes" id="UP000335636"/>
    </source>
</evidence>
<keyword evidence="4" id="KW-1185">Reference proteome</keyword>
<reference evidence="2" key="2">
    <citation type="submission" date="2020-08" db="EMBL/GenBank/DDBJ databases">
        <authorList>
            <person name="Shumante A."/>
            <person name="Zimin A.V."/>
            <person name="Puiu D."/>
            <person name="Salzberg S.L."/>
        </authorList>
    </citation>
    <scope>NUCLEOTIDE SEQUENCE</scope>
    <source>
        <strain evidence="2">WC2-LM</strain>
        <tissue evidence="2">Liver</tissue>
    </source>
</reference>
<dbReference type="Proteomes" id="UP000335636">
    <property type="component" value="Unassembled WGS sequence"/>
</dbReference>
<evidence type="ECO:0000313" key="2">
    <source>
        <dbReference type="EMBL" id="KAF7484890.1"/>
    </source>
</evidence>
<accession>A0A5E4AGM6</accession>
<dbReference type="EMBL" id="CABDUW010000057">
    <property type="protein sequence ID" value="VTJ55901.1"/>
    <property type="molecule type" value="Genomic_DNA"/>
</dbReference>
<name>A0A5E4AGM6_MARMO</name>
<gene>
    <name evidence="2" type="ORF">GHT09_003548</name>
    <name evidence="3" type="ORF">MONAX_5E004808</name>
</gene>
<feature type="compositionally biased region" description="Polar residues" evidence="1">
    <location>
        <begin position="47"/>
        <end position="66"/>
    </location>
</feature>
<dbReference type="Proteomes" id="UP000662637">
    <property type="component" value="Unassembled WGS sequence"/>
</dbReference>
<reference evidence="3 4" key="1">
    <citation type="submission" date="2019-04" db="EMBL/GenBank/DDBJ databases">
        <authorList>
            <person name="Alioto T."/>
            <person name="Alioto T."/>
        </authorList>
    </citation>
    <scope>NUCLEOTIDE SEQUENCE [LARGE SCALE GENOMIC DNA]</scope>
</reference>